<evidence type="ECO:0000313" key="2">
    <source>
        <dbReference type="Proteomes" id="UP000234681"/>
    </source>
</evidence>
<dbReference type="EMBL" id="CH473982">
    <property type="protein sequence ID" value="EDL81458.1"/>
    <property type="molecule type" value="Genomic_DNA"/>
</dbReference>
<sequence>MSDVNRERSFHSEATIAPLLLYFHFFT</sequence>
<dbReference type="AlphaFoldDB" id="A6JDR4"/>
<accession>A6JDR4</accession>
<evidence type="ECO:0000313" key="1">
    <source>
        <dbReference type="EMBL" id="EDL81458.1"/>
    </source>
</evidence>
<protein>
    <submittedName>
        <fullName evidence="1">RCG20646</fullName>
    </submittedName>
</protein>
<name>A6JDR4_RAT</name>
<gene>
    <name evidence="1" type="ORF">rCG_20646</name>
</gene>
<organism evidence="1 2">
    <name type="scientific">Rattus norvegicus</name>
    <name type="common">Rat</name>
    <dbReference type="NCBI Taxonomy" id="10116"/>
    <lineage>
        <taxon>Eukaryota</taxon>
        <taxon>Metazoa</taxon>
        <taxon>Chordata</taxon>
        <taxon>Craniata</taxon>
        <taxon>Vertebrata</taxon>
        <taxon>Euteleostomi</taxon>
        <taxon>Mammalia</taxon>
        <taxon>Eutheria</taxon>
        <taxon>Euarchontoglires</taxon>
        <taxon>Glires</taxon>
        <taxon>Rodentia</taxon>
        <taxon>Myomorpha</taxon>
        <taxon>Muroidea</taxon>
        <taxon>Muridae</taxon>
        <taxon>Murinae</taxon>
        <taxon>Rattus</taxon>
    </lineage>
</organism>
<reference evidence="2" key="1">
    <citation type="submission" date="2005-09" db="EMBL/GenBank/DDBJ databases">
        <authorList>
            <person name="Mural R.J."/>
            <person name="Li P.W."/>
            <person name="Adams M.D."/>
            <person name="Amanatides P.G."/>
            <person name="Baden-Tillson H."/>
            <person name="Barnstead M."/>
            <person name="Chin S.H."/>
            <person name="Dew I."/>
            <person name="Evans C.A."/>
            <person name="Ferriera S."/>
            <person name="Flanigan M."/>
            <person name="Fosler C."/>
            <person name="Glodek A."/>
            <person name="Gu Z."/>
            <person name="Holt R.A."/>
            <person name="Jennings D."/>
            <person name="Kraft C.L."/>
            <person name="Lu F."/>
            <person name="Nguyen T."/>
            <person name="Nusskern D.R."/>
            <person name="Pfannkoch C.M."/>
            <person name="Sitter C."/>
            <person name="Sutton G.G."/>
            <person name="Venter J.C."/>
            <person name="Wang Z."/>
            <person name="Woodage T."/>
            <person name="Zheng X.H."/>
            <person name="Zhong F."/>
        </authorList>
    </citation>
    <scope>NUCLEOTIDE SEQUENCE [LARGE SCALE GENOMIC DNA]</scope>
    <source>
        <strain>BN</strain>
        <strain evidence="2">Sprague-Dawley</strain>
    </source>
</reference>
<proteinExistence type="predicted"/>
<dbReference type="Proteomes" id="UP000234681">
    <property type="component" value="Chromosome 6"/>
</dbReference>